<accession>A0A844KMX3</accession>
<protein>
    <recommendedName>
        <fullName evidence="4">Lipoprotein</fullName>
    </recommendedName>
</protein>
<name>A0A844KMX3_9FIRM</name>
<evidence type="ECO:0000313" key="2">
    <source>
        <dbReference type="EMBL" id="MTR81845.1"/>
    </source>
</evidence>
<comment type="caution">
    <text evidence="2">The sequence shown here is derived from an EMBL/GenBank/DDBJ whole genome shotgun (WGS) entry which is preliminary data.</text>
</comment>
<sequence length="75" mass="8812">MRKKFIKGIVLTLTCVGMMGLFTACSSDDEYRDTLNSGLDKYYNNEDMTKQEHDAVENFNNWKDKQGEKKYSDWD</sequence>
<dbReference type="RefSeq" id="WP_155176665.1">
    <property type="nucleotide sequence ID" value="NZ_WNAK01000016.1"/>
</dbReference>
<proteinExistence type="predicted"/>
<dbReference type="PROSITE" id="PS51257">
    <property type="entry name" value="PROKAR_LIPOPROTEIN"/>
    <property type="match status" value="1"/>
</dbReference>
<reference evidence="2 3" key="1">
    <citation type="journal article" date="2019" name="Nat. Med.">
        <title>A library of human gut bacterial isolates paired with longitudinal multiomics data enables mechanistic microbiome research.</title>
        <authorList>
            <person name="Poyet M."/>
            <person name="Groussin M."/>
            <person name="Gibbons S.M."/>
            <person name="Avila-Pacheco J."/>
            <person name="Jiang X."/>
            <person name="Kearney S.M."/>
            <person name="Perrotta A.R."/>
            <person name="Berdy B."/>
            <person name="Zhao S."/>
            <person name="Lieberman T.D."/>
            <person name="Swanson P.K."/>
            <person name="Smith M."/>
            <person name="Roesemann S."/>
            <person name="Alexander J.E."/>
            <person name="Rich S.A."/>
            <person name="Livny J."/>
            <person name="Vlamakis H."/>
            <person name="Clish C."/>
            <person name="Bullock K."/>
            <person name="Deik A."/>
            <person name="Scott J."/>
            <person name="Pierce K.A."/>
            <person name="Xavier R.J."/>
            <person name="Alm E.J."/>
        </authorList>
    </citation>
    <scope>NUCLEOTIDE SEQUENCE [LARGE SCALE GENOMIC DNA]</scope>
    <source>
        <strain evidence="2 3">BIOML-A1</strain>
    </source>
</reference>
<organism evidence="2 3">
    <name type="scientific">Roseburia faecis</name>
    <dbReference type="NCBI Taxonomy" id="301302"/>
    <lineage>
        <taxon>Bacteria</taxon>
        <taxon>Bacillati</taxon>
        <taxon>Bacillota</taxon>
        <taxon>Clostridia</taxon>
        <taxon>Lachnospirales</taxon>
        <taxon>Lachnospiraceae</taxon>
        <taxon>Roseburia</taxon>
    </lineage>
</organism>
<gene>
    <name evidence="2" type="ORF">GMD30_09070</name>
</gene>
<evidence type="ECO:0000313" key="3">
    <source>
        <dbReference type="Proteomes" id="UP000446657"/>
    </source>
</evidence>
<feature type="chain" id="PRO_5032967456" description="Lipoprotein" evidence="1">
    <location>
        <begin position="27"/>
        <end position="75"/>
    </location>
</feature>
<evidence type="ECO:0000256" key="1">
    <source>
        <dbReference type="SAM" id="SignalP"/>
    </source>
</evidence>
<feature type="signal peptide" evidence="1">
    <location>
        <begin position="1"/>
        <end position="26"/>
    </location>
</feature>
<evidence type="ECO:0008006" key="4">
    <source>
        <dbReference type="Google" id="ProtNLM"/>
    </source>
</evidence>
<keyword evidence="1" id="KW-0732">Signal</keyword>
<dbReference type="Proteomes" id="UP000446657">
    <property type="component" value="Unassembled WGS sequence"/>
</dbReference>
<dbReference type="EMBL" id="WNAL01000016">
    <property type="protein sequence ID" value="MTR81845.1"/>
    <property type="molecule type" value="Genomic_DNA"/>
</dbReference>
<dbReference type="AlphaFoldDB" id="A0A844KMX3"/>